<protein>
    <submittedName>
        <fullName evidence="2">Glycerophosphodiester phosphodiesterase</fullName>
    </submittedName>
</protein>
<gene>
    <name evidence="2" type="ORF">AUC71_03615</name>
</gene>
<organism evidence="2 3">
    <name type="scientific">Methyloceanibacter marginalis</name>
    <dbReference type="NCBI Taxonomy" id="1774971"/>
    <lineage>
        <taxon>Bacteria</taxon>
        <taxon>Pseudomonadati</taxon>
        <taxon>Pseudomonadota</taxon>
        <taxon>Alphaproteobacteria</taxon>
        <taxon>Hyphomicrobiales</taxon>
        <taxon>Hyphomicrobiaceae</taxon>
        <taxon>Methyloceanibacter</taxon>
    </lineage>
</organism>
<comment type="caution">
    <text evidence="2">The sequence shown here is derived from an EMBL/GenBank/DDBJ whole genome shotgun (WGS) entry which is preliminary data.</text>
</comment>
<name>A0A1E3W1A0_9HYPH</name>
<dbReference type="GO" id="GO:0008081">
    <property type="term" value="F:phosphoric diester hydrolase activity"/>
    <property type="evidence" value="ECO:0007669"/>
    <property type="project" value="InterPro"/>
</dbReference>
<reference evidence="2 3" key="1">
    <citation type="journal article" date="2016" name="Environ. Microbiol.">
        <title>New Methyloceanibacter diversity from North Sea sediments includes methanotroph containing solely the soluble methane monooxygenase.</title>
        <authorList>
            <person name="Vekeman B."/>
            <person name="Kerckhof F.M."/>
            <person name="Cremers G."/>
            <person name="de Vos P."/>
            <person name="Vandamme P."/>
            <person name="Boon N."/>
            <person name="Op den Camp H.J."/>
            <person name="Heylen K."/>
        </authorList>
    </citation>
    <scope>NUCLEOTIDE SEQUENCE [LARGE SCALE GENOMIC DNA]</scope>
    <source>
        <strain evidence="2 3">R-67177</strain>
    </source>
</reference>
<dbReference type="AlphaFoldDB" id="A0A1E3W1A0"/>
<keyword evidence="3" id="KW-1185">Reference proteome</keyword>
<dbReference type="Pfam" id="PF03009">
    <property type="entry name" value="GDPD"/>
    <property type="match status" value="1"/>
</dbReference>
<evidence type="ECO:0000259" key="1">
    <source>
        <dbReference type="PROSITE" id="PS51704"/>
    </source>
</evidence>
<evidence type="ECO:0000313" key="3">
    <source>
        <dbReference type="Proteomes" id="UP000095042"/>
    </source>
</evidence>
<dbReference type="GO" id="GO:0006629">
    <property type="term" value="P:lipid metabolic process"/>
    <property type="evidence" value="ECO:0007669"/>
    <property type="project" value="InterPro"/>
</dbReference>
<dbReference type="SUPFAM" id="SSF51695">
    <property type="entry name" value="PLC-like phosphodiesterases"/>
    <property type="match status" value="1"/>
</dbReference>
<dbReference type="PANTHER" id="PTHR43805:SF1">
    <property type="entry name" value="GP-PDE DOMAIN-CONTAINING PROTEIN"/>
    <property type="match status" value="1"/>
</dbReference>
<dbReference type="PROSITE" id="PS51704">
    <property type="entry name" value="GP_PDE"/>
    <property type="match status" value="1"/>
</dbReference>
<dbReference type="Gene3D" id="3.20.20.190">
    <property type="entry name" value="Phosphatidylinositol (PI) phosphodiesterase"/>
    <property type="match status" value="1"/>
</dbReference>
<dbReference type="InterPro" id="IPR017946">
    <property type="entry name" value="PLC-like_Pdiesterase_TIM-brl"/>
</dbReference>
<dbReference type="EMBL" id="LPWD01000440">
    <property type="protein sequence ID" value="ODR99560.1"/>
    <property type="molecule type" value="Genomic_DNA"/>
</dbReference>
<sequence>MRKLPLVLAASVAAIGAIYIFNASWRAAPPGDPKIGLIAHRGIHQTFSREGLDNETCTAERIDPPVHDYLENSVRSMQAAFAAGADIVELDVHPTTDGHFAVMHDWTLDCRTEGTGETCKHDLAYLKTLDIGHGYTADGGKTFPFRGQGVGQMPELGEVVAAMPEGRFLVNFKSREAREGDMLADQIAKHPDWRSAVWGAYGGDEPTARAAERISGLNVWSRGQLKSCLVQYIAAGWTGFMPSACRDTKVMIPINVAPWLWGWPNLLLARFRDAGSEVILLGPYGAGDPGTAGIDTLDDLAKVPPQFTGYLWTNKIEIIGPAVKDKPDHGRSARSR</sequence>
<dbReference type="OrthoDB" id="9795622at2"/>
<dbReference type="InterPro" id="IPR030395">
    <property type="entry name" value="GP_PDE_dom"/>
</dbReference>
<accession>A0A1E3W1A0</accession>
<proteinExistence type="predicted"/>
<dbReference type="PANTHER" id="PTHR43805">
    <property type="entry name" value="GLYCEROPHOSPHORYL DIESTER PHOSPHODIESTERASE"/>
    <property type="match status" value="1"/>
</dbReference>
<feature type="domain" description="GP-PDE" evidence="1">
    <location>
        <begin position="51"/>
        <end position="336"/>
    </location>
</feature>
<dbReference type="RefSeq" id="WP_069624943.1">
    <property type="nucleotide sequence ID" value="NZ_LPWD01000440.1"/>
</dbReference>
<evidence type="ECO:0000313" key="2">
    <source>
        <dbReference type="EMBL" id="ODR99560.1"/>
    </source>
</evidence>
<dbReference type="Proteomes" id="UP000095042">
    <property type="component" value="Unassembled WGS sequence"/>
</dbReference>